<keyword evidence="3" id="KW-1185">Reference proteome</keyword>
<evidence type="ECO:0000256" key="1">
    <source>
        <dbReference type="SAM" id="Phobius"/>
    </source>
</evidence>
<sequence>MKASTELTGYGLFFWEIGKIIYILSLHGIYLKHGNRLEQLKQEAKQKQFPRLPFELVATEIIKGRFTYGFKKSNKSEKVIIVELPWIIEKKYQIRVAVVIDK</sequence>
<dbReference type="RefSeq" id="WP_135623793.1">
    <property type="nucleotide sequence ID" value="NZ_RQGD01000031.1"/>
</dbReference>
<reference evidence="2" key="1">
    <citation type="journal article" date="2019" name="PLoS Negl. Trop. Dis.">
        <title>Revisiting the worldwide diversity of Leptospira species in the environment.</title>
        <authorList>
            <person name="Vincent A.T."/>
            <person name="Schiettekatte O."/>
            <person name="Bourhy P."/>
            <person name="Veyrier F.J."/>
            <person name="Picardeau M."/>
        </authorList>
    </citation>
    <scope>NUCLEOTIDE SEQUENCE [LARGE SCALE GENOMIC DNA]</scope>
    <source>
        <strain evidence="2">201702476</strain>
    </source>
</reference>
<protein>
    <submittedName>
        <fullName evidence="2">Uncharacterized protein</fullName>
    </submittedName>
</protein>
<feature type="transmembrane region" description="Helical" evidence="1">
    <location>
        <begin position="12"/>
        <end position="31"/>
    </location>
</feature>
<comment type="caution">
    <text evidence="2">The sequence shown here is derived from an EMBL/GenBank/DDBJ whole genome shotgun (WGS) entry which is preliminary data.</text>
</comment>
<organism evidence="2 3">
    <name type="scientific">Leptospira ognonensis</name>
    <dbReference type="NCBI Taxonomy" id="2484945"/>
    <lineage>
        <taxon>Bacteria</taxon>
        <taxon>Pseudomonadati</taxon>
        <taxon>Spirochaetota</taxon>
        <taxon>Spirochaetia</taxon>
        <taxon>Leptospirales</taxon>
        <taxon>Leptospiraceae</taxon>
        <taxon>Leptospira</taxon>
    </lineage>
</organism>
<dbReference type="Proteomes" id="UP000297693">
    <property type="component" value="Unassembled WGS sequence"/>
</dbReference>
<keyword evidence="1" id="KW-0472">Membrane</keyword>
<proteinExistence type="predicted"/>
<dbReference type="AlphaFoldDB" id="A0A4R9JZ84"/>
<keyword evidence="1" id="KW-0812">Transmembrane</keyword>
<name>A0A4R9JZ84_9LEPT</name>
<keyword evidence="1" id="KW-1133">Transmembrane helix</keyword>
<gene>
    <name evidence="2" type="ORF">EHQ58_10150</name>
</gene>
<evidence type="ECO:0000313" key="3">
    <source>
        <dbReference type="Proteomes" id="UP000297693"/>
    </source>
</evidence>
<dbReference type="EMBL" id="RQGD01000031">
    <property type="protein sequence ID" value="TGL58672.1"/>
    <property type="molecule type" value="Genomic_DNA"/>
</dbReference>
<accession>A0A4R9JZ84</accession>
<evidence type="ECO:0000313" key="2">
    <source>
        <dbReference type="EMBL" id="TGL58672.1"/>
    </source>
</evidence>